<dbReference type="PANTHER" id="PTHR36507:SF1">
    <property type="entry name" value="BLL1555 PROTEIN"/>
    <property type="match status" value="1"/>
</dbReference>
<gene>
    <name evidence="2" type="ORF">PPG34_00350</name>
</gene>
<proteinExistence type="predicted"/>
<protein>
    <submittedName>
        <fullName evidence="2">Cupredoxin domain-containing protein</fullName>
    </submittedName>
</protein>
<name>A0ABU3K335_9BACT</name>
<keyword evidence="3" id="KW-1185">Reference proteome</keyword>
<evidence type="ECO:0000313" key="3">
    <source>
        <dbReference type="Proteomes" id="UP001250932"/>
    </source>
</evidence>
<dbReference type="EMBL" id="JAQOUE010000001">
    <property type="protein sequence ID" value="MDT7040779.1"/>
    <property type="molecule type" value="Genomic_DNA"/>
</dbReference>
<reference evidence="2 3" key="1">
    <citation type="journal article" date="2023" name="ISME J.">
        <title>Cultivation and genomic characterization of novel and ubiquitous marine nitrite-oxidizing bacteria from the Nitrospirales.</title>
        <authorList>
            <person name="Mueller A.J."/>
            <person name="Daebeler A."/>
            <person name="Herbold C.W."/>
            <person name="Kirkegaard R.H."/>
            <person name="Daims H."/>
        </authorList>
    </citation>
    <scope>NUCLEOTIDE SEQUENCE [LARGE SCALE GENOMIC DNA]</scope>
    <source>
        <strain evidence="2 3">EB</strain>
    </source>
</reference>
<evidence type="ECO:0000259" key="1">
    <source>
        <dbReference type="Pfam" id="PF13473"/>
    </source>
</evidence>
<sequence>MRWTSTIVALCGIILFRTTVLAEGPRSYHITMEQPAPYYSPVLANVPSGSPVQWDNKTATVHTITHDDCLNQKGCMFDSGAVAPGESFTLSHIKPGTYPYFCRLHPIMRGTIIVKGNKSELRSNPKGSPTS</sequence>
<dbReference type="InterPro" id="IPR052721">
    <property type="entry name" value="ET_Amicyanin"/>
</dbReference>
<dbReference type="Gene3D" id="2.60.40.420">
    <property type="entry name" value="Cupredoxins - blue copper proteins"/>
    <property type="match status" value="1"/>
</dbReference>
<dbReference type="PANTHER" id="PTHR36507">
    <property type="entry name" value="BLL1555 PROTEIN"/>
    <property type="match status" value="1"/>
</dbReference>
<dbReference type="InterPro" id="IPR028096">
    <property type="entry name" value="EfeO_Cupredoxin"/>
</dbReference>
<feature type="domain" description="EfeO-type cupredoxin-like" evidence="1">
    <location>
        <begin position="7"/>
        <end position="114"/>
    </location>
</feature>
<dbReference type="InterPro" id="IPR008972">
    <property type="entry name" value="Cupredoxin"/>
</dbReference>
<dbReference type="Pfam" id="PF13473">
    <property type="entry name" value="Cupredoxin_1"/>
    <property type="match status" value="1"/>
</dbReference>
<accession>A0ABU3K335</accession>
<organism evidence="2 3">
    <name type="scientific">Candidatus Nitronereus thalassa</name>
    <dbReference type="NCBI Taxonomy" id="3020898"/>
    <lineage>
        <taxon>Bacteria</taxon>
        <taxon>Pseudomonadati</taxon>
        <taxon>Nitrospirota</taxon>
        <taxon>Nitrospiria</taxon>
        <taxon>Nitrospirales</taxon>
        <taxon>Nitrospiraceae</taxon>
        <taxon>Candidatus Nitronereus</taxon>
    </lineage>
</organism>
<dbReference type="SUPFAM" id="SSF49503">
    <property type="entry name" value="Cupredoxins"/>
    <property type="match status" value="1"/>
</dbReference>
<dbReference type="RefSeq" id="WP_313831137.1">
    <property type="nucleotide sequence ID" value="NZ_JAQOUE010000001.1"/>
</dbReference>
<comment type="caution">
    <text evidence="2">The sequence shown here is derived from an EMBL/GenBank/DDBJ whole genome shotgun (WGS) entry which is preliminary data.</text>
</comment>
<evidence type="ECO:0000313" key="2">
    <source>
        <dbReference type="EMBL" id="MDT7040779.1"/>
    </source>
</evidence>
<dbReference type="Proteomes" id="UP001250932">
    <property type="component" value="Unassembled WGS sequence"/>
</dbReference>